<evidence type="ECO:0000313" key="2">
    <source>
        <dbReference type="Proteomes" id="UP000078486"/>
    </source>
</evidence>
<comment type="caution">
    <text evidence="1">The sequence shown here is derived from an EMBL/GenBank/DDBJ whole genome shotgun (WGS) entry which is preliminary data.</text>
</comment>
<dbReference type="AlphaFoldDB" id="A0A178IG20"/>
<dbReference type="InterPro" id="IPR011101">
    <property type="entry name" value="DUF5131"/>
</dbReference>
<dbReference type="RefSeq" id="WP_068770021.1">
    <property type="nucleotide sequence ID" value="NZ_CP109796.1"/>
</dbReference>
<reference evidence="1 2" key="1">
    <citation type="submission" date="2016-01" db="EMBL/GenBank/DDBJ databases">
        <title>High potential of lignocellulose degradation of a new Verrucomicrobia species.</title>
        <authorList>
            <person name="Wang Y."/>
            <person name="Shi Y."/>
            <person name="Qiu Z."/>
            <person name="Liu S."/>
            <person name="Yang H."/>
        </authorList>
    </citation>
    <scope>NUCLEOTIDE SEQUENCE [LARGE SCALE GENOMIC DNA]</scope>
    <source>
        <strain evidence="1 2">TSB47</strain>
    </source>
</reference>
<organism evidence="1 2">
    <name type="scientific">Termitidicoccus mucosus</name>
    <dbReference type="NCBI Taxonomy" id="1184151"/>
    <lineage>
        <taxon>Bacteria</taxon>
        <taxon>Pseudomonadati</taxon>
        <taxon>Verrucomicrobiota</taxon>
        <taxon>Opitutia</taxon>
        <taxon>Opitutales</taxon>
        <taxon>Opitutaceae</taxon>
        <taxon>Termitidicoccus</taxon>
    </lineage>
</organism>
<dbReference type="Pfam" id="PF07505">
    <property type="entry name" value="DUF5131"/>
    <property type="match status" value="2"/>
</dbReference>
<name>A0A178IG20_9BACT</name>
<gene>
    <name evidence="1" type="ORF">AW736_09285</name>
</gene>
<protein>
    <submittedName>
        <fullName evidence="1">Uncharacterized protein</fullName>
    </submittedName>
</protein>
<dbReference type="EMBL" id="LRRQ01000113">
    <property type="protein sequence ID" value="OAM88962.1"/>
    <property type="molecule type" value="Genomic_DNA"/>
</dbReference>
<keyword evidence="2" id="KW-1185">Reference proteome</keyword>
<dbReference type="STRING" id="1184151.AW736_09285"/>
<accession>A0A178IG20</accession>
<proteinExistence type="predicted"/>
<evidence type="ECO:0000313" key="1">
    <source>
        <dbReference type="EMBL" id="OAM88962.1"/>
    </source>
</evidence>
<dbReference type="Proteomes" id="UP000078486">
    <property type="component" value="Unassembled WGS sequence"/>
</dbReference>
<dbReference type="OrthoDB" id="9787478at2"/>
<sequence>MNKTGIKWTDKTWNPVTGCQKVSEGCKYCYASTLAERFSGGKAYPNGFAMTLHPERLNQPKNLVKSQRIFVNSMSDVFWSAIPRSFVDQMFDVMEATPHLTYQILTKRPEAMLSYSRRRRFTKNIWVGVTVESQAVADRLDVLREVQTDGYRFVSAEPLLSPLAVDWSGLDWVITGGESGEHLMDATIRQSRALVTLANCRWTPRIDRIPWIRAIRDASKASKLAFFHKQWGGVINNIAGNELDGRIWEEYPYDAMARM</sequence>